<comment type="caution">
    <text evidence="1">The sequence shown here is derived from an EMBL/GenBank/DDBJ whole genome shotgun (WGS) entry which is preliminary data.</text>
</comment>
<dbReference type="Proteomes" id="UP001255185">
    <property type="component" value="Unassembled WGS sequence"/>
</dbReference>
<protein>
    <submittedName>
        <fullName evidence="1">Uncharacterized protein</fullName>
    </submittedName>
</protein>
<evidence type="ECO:0000313" key="2">
    <source>
        <dbReference type="Proteomes" id="UP001255185"/>
    </source>
</evidence>
<gene>
    <name evidence="1" type="ORF">J2X31_000098</name>
</gene>
<sequence length="98" mass="11402">MKITIQPFTTVLPVEEKTALYNILKRCEEDLLRRNPDFTDVILELKQVPVLNSSLSVRHSLLDDETKLKIVLNFNKKPPGEKLYDVINKELNIIKKEL</sequence>
<reference evidence="1 2" key="1">
    <citation type="submission" date="2023-07" db="EMBL/GenBank/DDBJ databases">
        <title>Sorghum-associated microbial communities from plants grown in Nebraska, USA.</title>
        <authorList>
            <person name="Schachtman D."/>
        </authorList>
    </citation>
    <scope>NUCLEOTIDE SEQUENCE [LARGE SCALE GENOMIC DNA]</scope>
    <source>
        <strain evidence="1 2">3773</strain>
    </source>
</reference>
<keyword evidence="2" id="KW-1185">Reference proteome</keyword>
<organism evidence="1 2">
    <name type="scientific">Flavobacterium arsenatis</name>
    <dbReference type="NCBI Taxonomy" id="1484332"/>
    <lineage>
        <taxon>Bacteria</taxon>
        <taxon>Pseudomonadati</taxon>
        <taxon>Bacteroidota</taxon>
        <taxon>Flavobacteriia</taxon>
        <taxon>Flavobacteriales</taxon>
        <taxon>Flavobacteriaceae</taxon>
        <taxon>Flavobacterium</taxon>
    </lineage>
</organism>
<proteinExistence type="predicted"/>
<dbReference type="EMBL" id="JAVDVI010000001">
    <property type="protein sequence ID" value="MDR6966105.1"/>
    <property type="molecule type" value="Genomic_DNA"/>
</dbReference>
<dbReference type="RefSeq" id="WP_310023548.1">
    <property type="nucleotide sequence ID" value="NZ_JAVDVI010000001.1"/>
</dbReference>
<name>A0ABU1TJF4_9FLAO</name>
<evidence type="ECO:0000313" key="1">
    <source>
        <dbReference type="EMBL" id="MDR6966105.1"/>
    </source>
</evidence>
<accession>A0ABU1TJF4</accession>